<accession>E6U5C3</accession>
<evidence type="ECO:0000313" key="1">
    <source>
        <dbReference type="EMBL" id="ADU27936.1"/>
    </source>
</evidence>
<dbReference type="KEGG" id="eha:Ethha_2441"/>
<sequence length="207" mass="24099">METLLTKRIKSLTHGYRPKMPSAMRTIRWADEVWTPSGIVDSIRFEDYPREEQYLCKLIDTACYSDRDNHTTAIMHPRLVFGQCFRDGNKEKSEEKCRGCAMREHLWNVGMMVTCFEVKITYADFKSKNGHNFHGNENYYCVPKALAPKIAPEILDDIGILTYYEGEKGFGLRKFKNPNWRDIAAETKTLLLYNAMKKWCDGATFIE</sequence>
<evidence type="ECO:0000313" key="2">
    <source>
        <dbReference type="Proteomes" id="UP000001551"/>
    </source>
</evidence>
<dbReference type="AlphaFoldDB" id="E6U5C3"/>
<proteinExistence type="predicted"/>
<gene>
    <name evidence="1" type="ordered locus">Ethha_2441</name>
</gene>
<dbReference type="eggNOG" id="ENOG5033UXI">
    <property type="taxonomic scope" value="Bacteria"/>
</dbReference>
<dbReference type="RefSeq" id="WP_013486279.1">
    <property type="nucleotide sequence ID" value="NC_014828.1"/>
</dbReference>
<name>E6U5C3_ETHHY</name>
<dbReference type="EMBL" id="CP002400">
    <property type="protein sequence ID" value="ADU27936.1"/>
    <property type="molecule type" value="Genomic_DNA"/>
</dbReference>
<protein>
    <submittedName>
        <fullName evidence="1">Uncharacterized protein</fullName>
    </submittedName>
</protein>
<dbReference type="Proteomes" id="UP000001551">
    <property type="component" value="Chromosome"/>
</dbReference>
<dbReference type="HOGENOM" id="CLU_1347077_0_0_9"/>
<dbReference type="STRING" id="663278.Ethha_2441"/>
<organism evidence="1 2">
    <name type="scientific">Ethanoligenens harbinense (strain DSM 18485 / JCM 12961 / CGMCC 1.5033 / YUAN-3)</name>
    <dbReference type="NCBI Taxonomy" id="663278"/>
    <lineage>
        <taxon>Bacteria</taxon>
        <taxon>Bacillati</taxon>
        <taxon>Bacillota</taxon>
        <taxon>Clostridia</taxon>
        <taxon>Eubacteriales</taxon>
        <taxon>Oscillospiraceae</taxon>
        <taxon>Ethanoligenens</taxon>
    </lineage>
</organism>
<keyword evidence="2" id="KW-1185">Reference proteome</keyword>
<reference evidence="1 2" key="1">
    <citation type="submission" date="2010-12" db="EMBL/GenBank/DDBJ databases">
        <title>Complete sequence of Ethanoligenens harbinense YUAN-3.</title>
        <authorList>
            <person name="Lucas S."/>
            <person name="Copeland A."/>
            <person name="Lapidus A."/>
            <person name="Cheng J.-F."/>
            <person name="Bruce D."/>
            <person name="Goodwin L."/>
            <person name="Pitluck S."/>
            <person name="Chertkov O."/>
            <person name="Misra M."/>
            <person name="Detter J.C."/>
            <person name="Han C."/>
            <person name="Tapia R."/>
            <person name="Land M."/>
            <person name="Hauser L."/>
            <person name="Jeffries C."/>
            <person name="Kyrpides N."/>
            <person name="Ivanova N."/>
            <person name="Mikhailova N."/>
            <person name="Wang A."/>
            <person name="Mouttaki H."/>
            <person name="He Z."/>
            <person name="Zhou J."/>
            <person name="Hemme C.L."/>
            <person name="Woyke T."/>
        </authorList>
    </citation>
    <scope>NUCLEOTIDE SEQUENCE [LARGE SCALE GENOMIC DNA]</scope>
    <source>
        <strain evidence="2">DSM 18485 / JCM 12961 / CGMCC 1.5033 / YUAN-3</strain>
    </source>
</reference>